<evidence type="ECO:0008006" key="3">
    <source>
        <dbReference type="Google" id="ProtNLM"/>
    </source>
</evidence>
<evidence type="ECO:0000313" key="1">
    <source>
        <dbReference type="EMBL" id="AMK15257.1"/>
    </source>
</evidence>
<dbReference type="RefSeq" id="WP_067146346.1">
    <property type="nucleotide sequence ID" value="NZ_CP014265.1"/>
</dbReference>
<dbReference type="GeneID" id="28488997"/>
<dbReference type="KEGG" id="mol:YLM1_0700"/>
<organism evidence="1 2">
    <name type="scientific">Methanobrevibacter olleyae</name>
    <dbReference type="NCBI Taxonomy" id="294671"/>
    <lineage>
        <taxon>Archaea</taxon>
        <taxon>Methanobacteriati</taxon>
        <taxon>Methanobacteriota</taxon>
        <taxon>Methanomada group</taxon>
        <taxon>Methanobacteria</taxon>
        <taxon>Methanobacteriales</taxon>
        <taxon>Methanobacteriaceae</taxon>
        <taxon>Methanobrevibacter</taxon>
    </lineage>
</organism>
<reference evidence="1 2" key="1">
    <citation type="journal article" date="2016" name="Genome Announc.">
        <title>Draft Genome Sequence of the Rumen Methanogen Methanobrevibacter olleyae YLM1.</title>
        <authorList>
            <person name="Kelly W.J."/>
            <person name="Li D."/>
            <person name="Lambie S.C."/>
            <person name="Cox F."/>
            <person name="Attwood G.T."/>
            <person name="Altermann E."/>
            <person name="Leahy S.C."/>
        </authorList>
    </citation>
    <scope>NUCLEOTIDE SEQUENCE [LARGE SCALE GENOMIC DNA]</scope>
    <source>
        <strain evidence="1 2">YLM1</strain>
    </source>
</reference>
<sequence>MTKFCTGCGFENMDDANFCINCGKYFGGDMDLRNTNSNNNDPNQNHKNAAQLNNTNNKQLSNNQSTIQVPQKYSDYSITEETECFNCHKNSFIHLNKKSFLSDKWAYFCTNCGLSLEKYGNEFKLTDIYDKNNHMWELYNSKTLTKEEWIRIASGGLSDKDQKERDNQLAIQKEKKLELERKQDLELVIQGLTKGEINLKTTDSPVILKKNEEAYLSLPHITLSEARAVRVSRSTGSGASFRVAKGLRVHSGGGQSRSVSHDEIMAIDSGIFVITNKRLIFLGSKKSVNIDLKKILSINIFKDGISVQRENKQKVEYFTKTNKHSMTFTLDKRKQTLDLEGYLIRAIILGQIAKL</sequence>
<protein>
    <recommendedName>
        <fullName evidence="3">Zinc-ribbon domain-containing protein</fullName>
    </recommendedName>
</protein>
<reference evidence="2" key="2">
    <citation type="submission" date="2016-02" db="EMBL/GenBank/DDBJ databases">
        <title>The draft genome sequence of the rumen methanogen Methanobrevibacter olleyae YLM1.</title>
        <authorList>
            <consortium name="New Zealand Agricultural Greenhouse Gas Research Centre/Pastoral Greenhouse Gas Research Consortium"/>
            <person name="Kelly W.J."/>
            <person name="Li D."/>
            <person name="Lambie S.C."/>
            <person name="Attwood G.T."/>
            <person name="Altermann E."/>
            <person name="Leahy S.C."/>
        </authorList>
    </citation>
    <scope>NUCLEOTIDE SEQUENCE [LARGE SCALE GENOMIC DNA]</scope>
    <source>
        <strain evidence="2">YLM1</strain>
    </source>
</reference>
<proteinExistence type="predicted"/>
<evidence type="ECO:0000313" key="2">
    <source>
        <dbReference type="Proteomes" id="UP000066376"/>
    </source>
</evidence>
<dbReference type="PATRIC" id="fig|294671.3.peg.729"/>
<dbReference type="AlphaFoldDB" id="A0A126QZM5"/>
<keyword evidence="2" id="KW-1185">Reference proteome</keyword>
<accession>A0A126QZM5</accession>
<name>A0A126QZM5_METOL</name>
<dbReference type="EMBL" id="CP014265">
    <property type="protein sequence ID" value="AMK15257.1"/>
    <property type="molecule type" value="Genomic_DNA"/>
</dbReference>
<dbReference type="Proteomes" id="UP000066376">
    <property type="component" value="Chromosome"/>
</dbReference>
<dbReference type="STRING" id="294671.YLM1_0700"/>
<gene>
    <name evidence="1" type="ORF">YLM1_0700</name>
</gene>